<protein>
    <recommendedName>
        <fullName evidence="2">PDZ domain-containing protein</fullName>
    </recommendedName>
</protein>
<dbReference type="PROSITE" id="PS50106">
    <property type="entry name" value="PDZ"/>
    <property type="match status" value="1"/>
</dbReference>
<keyword evidence="4" id="KW-1185">Reference proteome</keyword>
<dbReference type="InterPro" id="IPR036034">
    <property type="entry name" value="PDZ_sf"/>
</dbReference>
<dbReference type="Gene3D" id="1.10.390.10">
    <property type="entry name" value="Neutral Protease Domain 2"/>
    <property type="match status" value="1"/>
</dbReference>
<dbReference type="Gene3D" id="2.60.40.3650">
    <property type="match status" value="1"/>
</dbReference>
<dbReference type="InterPro" id="IPR007963">
    <property type="entry name" value="Peptidase_M61_catalytic"/>
</dbReference>
<dbReference type="Pfam" id="PF17899">
    <property type="entry name" value="Peptidase_M61_N"/>
    <property type="match status" value="1"/>
</dbReference>
<dbReference type="RefSeq" id="WP_158077871.1">
    <property type="nucleotide sequence ID" value="NZ_MUYT01000006.1"/>
</dbReference>
<dbReference type="InterPro" id="IPR040756">
    <property type="entry name" value="Peptidase_M61_N"/>
</dbReference>
<sequence>MTYVQYQFNFDRYREHLVDVRLYWQADDDKPMLWLPSWLPGSYLMREFARHITVVTYDVYDGSDVLVAKQDNVVATKHRAIKLSKNQWQLPNVTTGQWVQVHYEVYCYDLSVRTAYVDQRRLFGNFSSLALAVMGQEQQACKVCLHVPMGFIDGLMGLVIDDLADGLGKSKFNKTETDKRLPNKANAAFTQQREAFKALLACGLSASVCQSTDYQSYELVADSYDELIDYPFEFGLQTHTQFMVTAQDEELTQDKKLTLNKQIWHHVYISGHHHTDMSRLQRDLQRICQCYVNVLGSTPFDEYHFLTHASGHDYGGLEHGNSTALITPRADLPSLTEPDEPSDGYQRFLGLCSHEYFHAWWVKTIRPDVMMAVDLTKEAYTPLLWVFEGFTSYVDDFMLQASGVISTDSYLKLLTEQINRHQQTDGRAWQSVAESSFDAWIKLYRSDENTANAGISYYNKGALVALCLDILLLTQTQGKKRLFDVIKQFYQLAKCEPIGRIGMSMDSLNAVMCEYLPSSVWQAFVDNYVNGVKPLPIKDMLASVGVSMENPHDNPHGNPHNKPHGNPPKHLPWGIHTQSSPAGLLIQKVKRNSVASQAGLSANDVIVAIDGIKASNEQLARVAKQQSQISTLTIRCHAFRGDELICVHVPAQTNTGVSANPPLDTVRLQLRSDSQDGTELQTESQDAVMNDSKGNPSNGAKNQALPSNLWLKLVNDSVEYPLLD</sequence>
<proteinExistence type="predicted"/>
<evidence type="ECO:0000256" key="1">
    <source>
        <dbReference type="SAM" id="MobiDB-lite"/>
    </source>
</evidence>
<dbReference type="InterPro" id="IPR001478">
    <property type="entry name" value="PDZ"/>
</dbReference>
<feature type="region of interest" description="Disordered" evidence="1">
    <location>
        <begin position="548"/>
        <end position="574"/>
    </location>
</feature>
<dbReference type="Pfam" id="PF05299">
    <property type="entry name" value="Peptidase_M61"/>
    <property type="match status" value="1"/>
</dbReference>
<accession>A0A1T0CF52</accession>
<dbReference type="SUPFAM" id="SSF50156">
    <property type="entry name" value="PDZ domain-like"/>
    <property type="match status" value="1"/>
</dbReference>
<dbReference type="OrthoDB" id="9778516at2"/>
<feature type="domain" description="PDZ" evidence="2">
    <location>
        <begin position="574"/>
        <end position="634"/>
    </location>
</feature>
<dbReference type="Gene3D" id="2.30.42.10">
    <property type="match status" value="1"/>
</dbReference>
<dbReference type="Pfam" id="PF00595">
    <property type="entry name" value="PDZ"/>
    <property type="match status" value="1"/>
</dbReference>
<evidence type="ECO:0000313" key="3">
    <source>
        <dbReference type="EMBL" id="OOS20954.1"/>
    </source>
</evidence>
<dbReference type="SUPFAM" id="SSF55486">
    <property type="entry name" value="Metalloproteases ('zincins'), catalytic domain"/>
    <property type="match status" value="1"/>
</dbReference>
<name>A0A1T0CF52_9GAMM</name>
<dbReference type="AlphaFoldDB" id="A0A1T0CF52"/>
<comment type="caution">
    <text evidence="3">The sequence shown here is derived from an EMBL/GenBank/DDBJ whole genome shotgun (WGS) entry which is preliminary data.</text>
</comment>
<feature type="region of interest" description="Disordered" evidence="1">
    <location>
        <begin position="673"/>
        <end position="703"/>
    </location>
</feature>
<organism evidence="3 4">
    <name type="scientific">Lwoffella lincolnii</name>
    <dbReference type="NCBI Taxonomy" id="90241"/>
    <lineage>
        <taxon>Bacteria</taxon>
        <taxon>Pseudomonadati</taxon>
        <taxon>Pseudomonadota</taxon>
        <taxon>Gammaproteobacteria</taxon>
        <taxon>Moraxellales</taxon>
        <taxon>Moraxellaceae</taxon>
        <taxon>Lwoffella</taxon>
    </lineage>
</organism>
<gene>
    <name evidence="3" type="ORF">B0682_05135</name>
</gene>
<evidence type="ECO:0000259" key="2">
    <source>
        <dbReference type="PROSITE" id="PS50106"/>
    </source>
</evidence>
<evidence type="ECO:0000313" key="4">
    <source>
        <dbReference type="Proteomes" id="UP000191094"/>
    </source>
</evidence>
<dbReference type="InterPro" id="IPR027268">
    <property type="entry name" value="Peptidase_M4/M1_CTD_sf"/>
</dbReference>
<dbReference type="SMART" id="SM00228">
    <property type="entry name" value="PDZ"/>
    <property type="match status" value="1"/>
</dbReference>
<dbReference type="STRING" id="90241.B0682_05135"/>
<reference evidence="3 4" key="1">
    <citation type="submission" date="2017-02" db="EMBL/GenBank/DDBJ databases">
        <title>Draft genome sequence of Moraxella lincolnii CCUG 9405T type strain.</title>
        <authorList>
            <person name="Salva-Serra F."/>
            <person name="Engstrom-Jakobsson H."/>
            <person name="Thorell K."/>
            <person name="Jaen-Luchoro D."/>
            <person name="Gonzales-Siles L."/>
            <person name="Karlsson R."/>
            <person name="Yazdan S."/>
            <person name="Boulund F."/>
            <person name="Johnning A."/>
            <person name="Engstrand L."/>
            <person name="Kristiansson E."/>
            <person name="Moore E."/>
        </authorList>
    </citation>
    <scope>NUCLEOTIDE SEQUENCE [LARGE SCALE GENOMIC DNA]</scope>
    <source>
        <strain evidence="3 4">CCUG 9405</strain>
    </source>
</reference>
<dbReference type="EMBL" id="MUYT01000006">
    <property type="protein sequence ID" value="OOS20954.1"/>
    <property type="molecule type" value="Genomic_DNA"/>
</dbReference>
<dbReference type="Proteomes" id="UP000191094">
    <property type="component" value="Unassembled WGS sequence"/>
</dbReference>